<dbReference type="PANTHER" id="PTHR46577">
    <property type="entry name" value="HTH-TYPE TRANSCRIPTIONAL REGULATORY PROTEIN GABR"/>
    <property type="match status" value="1"/>
</dbReference>
<dbReference type="GO" id="GO:0003700">
    <property type="term" value="F:DNA-binding transcription factor activity"/>
    <property type="evidence" value="ECO:0007669"/>
    <property type="project" value="InterPro"/>
</dbReference>
<dbReference type="AlphaFoldDB" id="A0A084IN73"/>
<keyword evidence="5" id="KW-0804">Transcription</keyword>
<dbReference type="PANTHER" id="PTHR46577:SF1">
    <property type="entry name" value="HTH-TYPE TRANSCRIPTIONAL REGULATORY PROTEIN GABR"/>
    <property type="match status" value="1"/>
</dbReference>
<dbReference type="SUPFAM" id="SSF46785">
    <property type="entry name" value="Winged helix' DNA-binding domain"/>
    <property type="match status" value="1"/>
</dbReference>
<sequence>MPDSKEPVRRGASTDTWIVDGLRLALARREADTTLARCLYDALRGWIQSGELAAGRSLPSSRRIARELGIGRNTALAALDHLGAEGFVDTRPGAGLYVADIGFRRPTGAAADRTSRSVGLSRRGQTLLAYSRGGQGNRGAFVPGVPALDAFPWAAWQRVLRRHRTRQRGRWLDYGAEGGHPALKAAIADYVTIARNVRCRADQILITHGAQHAFDLIARMLSDPGDTVWVEEPGYAGARAAFTAAGLSLAPVTVDAHGLDPAAAKPESARPKLIHLTPSNQFPMGVTLTMSRRQALLDLARRHGAWIIEDDYDSEFRYSSAPLSSLQGLTDAGDGGAPVLYVGTFSKTLYPGLRLGYVVLPPSLVAPMRRANVRQFREGDYIVQAALAAFMHEGSYAKHVARMRRLYRQRQARLREALGPAAELMGGDAGLHVVLRLASQDAERRLIEAAATQGIALVPLSGYYAEAPAMPGLVLGYANADETEIDRAGCWLRRELMG</sequence>
<organism evidence="7 8">
    <name type="scientific">Salinisphaera hydrothermalis (strain C41B8)</name>
    <dbReference type="NCBI Taxonomy" id="1304275"/>
    <lineage>
        <taxon>Bacteria</taxon>
        <taxon>Pseudomonadati</taxon>
        <taxon>Pseudomonadota</taxon>
        <taxon>Gammaproteobacteria</taxon>
        <taxon>Salinisphaerales</taxon>
        <taxon>Salinisphaeraceae</taxon>
        <taxon>Salinisphaera</taxon>
    </lineage>
</organism>
<evidence type="ECO:0000313" key="8">
    <source>
        <dbReference type="Proteomes" id="UP000028302"/>
    </source>
</evidence>
<feature type="domain" description="HTH gntR-type" evidence="6">
    <location>
        <begin position="33"/>
        <end position="101"/>
    </location>
</feature>
<accession>A0A084IN73</accession>
<dbReference type="Gene3D" id="1.10.10.10">
    <property type="entry name" value="Winged helix-like DNA-binding domain superfamily/Winged helix DNA-binding domain"/>
    <property type="match status" value="1"/>
</dbReference>
<name>A0A084IN73_SALHC</name>
<dbReference type="GO" id="GO:0030170">
    <property type="term" value="F:pyridoxal phosphate binding"/>
    <property type="evidence" value="ECO:0007669"/>
    <property type="project" value="InterPro"/>
</dbReference>
<dbReference type="InterPro" id="IPR051446">
    <property type="entry name" value="HTH_trans_reg/aminotransferase"/>
</dbReference>
<evidence type="ECO:0000256" key="2">
    <source>
        <dbReference type="ARBA" id="ARBA00022898"/>
    </source>
</evidence>
<dbReference type="RefSeq" id="WP_051883171.1">
    <property type="nucleotide sequence ID" value="NZ_APNK01000006.1"/>
</dbReference>
<evidence type="ECO:0000256" key="3">
    <source>
        <dbReference type="ARBA" id="ARBA00023015"/>
    </source>
</evidence>
<dbReference type="PATRIC" id="fig|1304275.5.peg.1270"/>
<evidence type="ECO:0000259" key="6">
    <source>
        <dbReference type="PROSITE" id="PS50949"/>
    </source>
</evidence>
<evidence type="ECO:0000256" key="1">
    <source>
        <dbReference type="ARBA" id="ARBA00005384"/>
    </source>
</evidence>
<evidence type="ECO:0000256" key="4">
    <source>
        <dbReference type="ARBA" id="ARBA00023125"/>
    </source>
</evidence>
<gene>
    <name evidence="7" type="ORF">C41B8_06217</name>
</gene>
<dbReference type="InterPro" id="IPR000524">
    <property type="entry name" value="Tscrpt_reg_HTH_GntR"/>
</dbReference>
<dbReference type="Pfam" id="PF00392">
    <property type="entry name" value="GntR"/>
    <property type="match status" value="1"/>
</dbReference>
<keyword evidence="8" id="KW-1185">Reference proteome</keyword>
<dbReference type="CDD" id="cd07377">
    <property type="entry name" value="WHTH_GntR"/>
    <property type="match status" value="1"/>
</dbReference>
<dbReference type="Gene3D" id="3.40.640.10">
    <property type="entry name" value="Type I PLP-dependent aspartate aminotransferase-like (Major domain)"/>
    <property type="match status" value="1"/>
</dbReference>
<dbReference type="InterPro" id="IPR036388">
    <property type="entry name" value="WH-like_DNA-bd_sf"/>
</dbReference>
<dbReference type="STRING" id="1304275.C41B8_06217"/>
<dbReference type="SUPFAM" id="SSF53383">
    <property type="entry name" value="PLP-dependent transferases"/>
    <property type="match status" value="1"/>
</dbReference>
<dbReference type="SMART" id="SM00345">
    <property type="entry name" value="HTH_GNTR"/>
    <property type="match status" value="1"/>
</dbReference>
<dbReference type="CDD" id="cd00609">
    <property type="entry name" value="AAT_like"/>
    <property type="match status" value="1"/>
</dbReference>
<dbReference type="GO" id="GO:0003677">
    <property type="term" value="F:DNA binding"/>
    <property type="evidence" value="ECO:0007669"/>
    <property type="project" value="UniProtKB-KW"/>
</dbReference>
<dbReference type="Proteomes" id="UP000028302">
    <property type="component" value="Unassembled WGS sequence"/>
</dbReference>
<proteinExistence type="inferred from homology"/>
<keyword evidence="3" id="KW-0805">Transcription regulation</keyword>
<evidence type="ECO:0000256" key="5">
    <source>
        <dbReference type="ARBA" id="ARBA00023163"/>
    </source>
</evidence>
<dbReference type="EMBL" id="APNK01000006">
    <property type="protein sequence ID" value="KEZ78157.1"/>
    <property type="molecule type" value="Genomic_DNA"/>
</dbReference>
<dbReference type="InterPro" id="IPR004839">
    <property type="entry name" value="Aminotransferase_I/II_large"/>
</dbReference>
<dbReference type="InterPro" id="IPR015424">
    <property type="entry name" value="PyrdxlP-dep_Trfase"/>
</dbReference>
<keyword evidence="2" id="KW-0663">Pyridoxal phosphate</keyword>
<dbReference type="InterPro" id="IPR015421">
    <property type="entry name" value="PyrdxlP-dep_Trfase_major"/>
</dbReference>
<reference evidence="7 8" key="1">
    <citation type="submission" date="2013-03" db="EMBL/GenBank/DDBJ databases">
        <title>Salinisphaera hydrothermalis C41B8 Genome Sequencing.</title>
        <authorList>
            <person name="Li C."/>
            <person name="Lai Q."/>
            <person name="Shao Z."/>
        </authorList>
    </citation>
    <scope>NUCLEOTIDE SEQUENCE [LARGE SCALE GENOMIC DNA]</scope>
    <source>
        <strain evidence="7 8">C41B8</strain>
    </source>
</reference>
<keyword evidence="4" id="KW-0238">DNA-binding</keyword>
<dbReference type="PROSITE" id="PS50949">
    <property type="entry name" value="HTH_GNTR"/>
    <property type="match status" value="1"/>
</dbReference>
<comment type="caution">
    <text evidence="7">The sequence shown here is derived from an EMBL/GenBank/DDBJ whole genome shotgun (WGS) entry which is preliminary data.</text>
</comment>
<dbReference type="Pfam" id="PF00155">
    <property type="entry name" value="Aminotran_1_2"/>
    <property type="match status" value="1"/>
</dbReference>
<evidence type="ECO:0000313" key="7">
    <source>
        <dbReference type="EMBL" id="KEZ78157.1"/>
    </source>
</evidence>
<dbReference type="InterPro" id="IPR036390">
    <property type="entry name" value="WH_DNA-bd_sf"/>
</dbReference>
<comment type="similarity">
    <text evidence="1">In the C-terminal section; belongs to the class-I pyridoxal-phosphate-dependent aminotransferase family.</text>
</comment>
<dbReference type="OrthoDB" id="9808770at2"/>
<protein>
    <submittedName>
        <fullName evidence="7">GntR family transcriptional regulator</fullName>
    </submittedName>
</protein>
<dbReference type="PRINTS" id="PR00035">
    <property type="entry name" value="HTHGNTR"/>
</dbReference>
<dbReference type="eggNOG" id="COG1167">
    <property type="taxonomic scope" value="Bacteria"/>
</dbReference>